<name>A0A4Y2SWL8_ARAVE</name>
<dbReference type="EMBL" id="BGPR01023944">
    <property type="protein sequence ID" value="GBN91559.1"/>
    <property type="molecule type" value="Genomic_DNA"/>
</dbReference>
<accession>A0A4Y2SWL8</accession>
<gene>
    <name evidence="1" type="ORF">AVEN_141240_1</name>
</gene>
<dbReference type="AlphaFoldDB" id="A0A4Y2SWL8"/>
<protein>
    <submittedName>
        <fullName evidence="1">Uncharacterized protein</fullName>
    </submittedName>
</protein>
<keyword evidence="2" id="KW-1185">Reference proteome</keyword>
<proteinExistence type="predicted"/>
<reference evidence="1 2" key="1">
    <citation type="journal article" date="2019" name="Sci. Rep.">
        <title>Orb-weaving spider Araneus ventricosus genome elucidates the spidroin gene catalogue.</title>
        <authorList>
            <person name="Kono N."/>
            <person name="Nakamura H."/>
            <person name="Ohtoshi R."/>
            <person name="Moran D.A.P."/>
            <person name="Shinohara A."/>
            <person name="Yoshida Y."/>
            <person name="Fujiwara M."/>
            <person name="Mori M."/>
            <person name="Tomita M."/>
            <person name="Arakawa K."/>
        </authorList>
    </citation>
    <scope>NUCLEOTIDE SEQUENCE [LARGE SCALE GENOMIC DNA]</scope>
</reference>
<comment type="caution">
    <text evidence="1">The sequence shown here is derived from an EMBL/GenBank/DDBJ whole genome shotgun (WGS) entry which is preliminary data.</text>
</comment>
<evidence type="ECO:0000313" key="1">
    <source>
        <dbReference type="EMBL" id="GBN91559.1"/>
    </source>
</evidence>
<dbReference type="Proteomes" id="UP000499080">
    <property type="component" value="Unassembled WGS sequence"/>
</dbReference>
<organism evidence="1 2">
    <name type="scientific">Araneus ventricosus</name>
    <name type="common">Orbweaver spider</name>
    <name type="synonym">Epeira ventricosa</name>
    <dbReference type="NCBI Taxonomy" id="182803"/>
    <lineage>
        <taxon>Eukaryota</taxon>
        <taxon>Metazoa</taxon>
        <taxon>Ecdysozoa</taxon>
        <taxon>Arthropoda</taxon>
        <taxon>Chelicerata</taxon>
        <taxon>Arachnida</taxon>
        <taxon>Araneae</taxon>
        <taxon>Araneomorphae</taxon>
        <taxon>Entelegynae</taxon>
        <taxon>Araneoidea</taxon>
        <taxon>Araneidae</taxon>
        <taxon>Araneus</taxon>
    </lineage>
</organism>
<evidence type="ECO:0000313" key="2">
    <source>
        <dbReference type="Proteomes" id="UP000499080"/>
    </source>
</evidence>
<sequence>MEVNKKVDTFLRQFTGRDFPTVFPEPFPLGIRLPINCDEDIDRNNKFLDTGSQTTLIRHLHAEGIEKSSSFLSSIIKILLSPNVTVSYSRLGRKGKKPYMELEQVFKAILTTASLKFPKSSKEELAEIFCRALFGASDWEGRRSRPSGTSTITECSSFLNTLS</sequence>